<dbReference type="Proteomes" id="UP000667802">
    <property type="component" value="Unassembled WGS sequence"/>
</dbReference>
<feature type="domain" description="Filamentous haemagglutinin FhaB/tRNA nuclease CdiA-like TPS" evidence="3">
    <location>
        <begin position="24"/>
        <end position="136"/>
    </location>
</feature>
<reference evidence="5" key="1">
    <citation type="journal article" date="2021" name="Science">
        <title>Hunting the eagle killer: A cyanobacterial neurotoxin causes vacuolar myelinopathy.</title>
        <authorList>
            <person name="Breinlinger S."/>
            <person name="Phillips T.J."/>
            <person name="Haram B.N."/>
            <person name="Mares J."/>
            <person name="Martinez Yerena J.A."/>
            <person name="Hrouzek P."/>
            <person name="Sobotka R."/>
            <person name="Henderson W.M."/>
            <person name="Schmieder P."/>
            <person name="Williams S.M."/>
            <person name="Lauderdale J.D."/>
            <person name="Wilde H.D."/>
            <person name="Gerrin W."/>
            <person name="Kust A."/>
            <person name="Washington J.W."/>
            <person name="Wagner C."/>
            <person name="Geier B."/>
            <person name="Liebeke M."/>
            <person name="Enke H."/>
            <person name="Niedermeyer T.H.J."/>
            <person name="Wilde S.B."/>
        </authorList>
    </citation>
    <scope>NUCLEOTIDE SEQUENCE [LARGE SCALE GENOMIC DNA]</scope>
    <source>
        <strain evidence="5">Thurmond2011</strain>
    </source>
</reference>
<dbReference type="NCBIfam" id="TIGR01901">
    <property type="entry name" value="adhes_NPXG"/>
    <property type="match status" value="1"/>
</dbReference>
<feature type="chain" id="PRO_5043051721" evidence="2">
    <location>
        <begin position="21"/>
        <end position="874"/>
    </location>
</feature>
<protein>
    <submittedName>
        <fullName evidence="4">Filamentous hemagglutinin N-terminal domain-containing protein</fullName>
    </submittedName>
</protein>
<keyword evidence="5" id="KW-1185">Reference proteome</keyword>
<sequence>MTCFAFLAIAINSFENYALAQIKPDNTLSNNSTVTIQGTTSLVEGGTRRGNNLFHSFTTFSVPGGNTVYFNNSPAIRNILTRVTGGFASEIDGVLRANGTANLFLLNPNGIVFGSNASLNIGGSFTASTADSFLFGDGTQFSATNPQTIPLLTVNVPIGLQFGYKPGNIVVKGQGQSLGLNGAAGSFENFVGLQVKPGKTLALIGGNVQLDGGLLQAPGGHVQLGGLSEPGTVTFQENGSFVFPTGVIPSDVSLINKSGVNVLDSSGGSISINARNINISGASLLSSGITSGLGAVGNQAGDITLNAMGNVTLRGSRIENNANPNAIGNSGNINVTASSISLTDNAALDGNTSGQGNGGKVNINARDAVSLDNSYLLSPTGSGSVGNGGDINITTGSLSLKNNSQLVTDLAGRGNGGNINISTRDIASFNFSAITSLILPNGVGNSGTLNINTGSLLANNLSQFNLSVTNGGQGKAGNVNINAQGLVTFDGGFIFSRLEKGGVGRGGDINITTNSLTVTGVPPQVQAGSIGQLVTATFGKGDAGNVTIKASDTVTFSGKGSDVYSLVGTNRGIGNGGNITINSRVLSITNDARLVAQSETEGKAGNIIINTEKLLLNSTYSTNGATISSNFLSTSSKASSTEAGSIDIRAGVILLRGSSGIVTSTYSSNGGDIGIQSNNLVLLDNSVIASDAVRATGGRVIIDTEGILRSSNSIISARGENPSLTGTVEIKTQPNTDPTQGLVKLPTNLVEASRLIAQVCPVNGSHMTNEQSRFTITGQGGLPPTPREAVSSESLLEDWGQLSNITAERSPNSNQPSKHDTNSSIERNAPFVSDSLIEAQGWVIDEHGDVVLTATPPTVTSHKPLLTPAACHDS</sequence>
<dbReference type="SUPFAM" id="SSF51126">
    <property type="entry name" value="Pectin lyase-like"/>
    <property type="match status" value="3"/>
</dbReference>
<evidence type="ECO:0000313" key="5">
    <source>
        <dbReference type="Proteomes" id="UP000667802"/>
    </source>
</evidence>
<dbReference type="InterPro" id="IPR011050">
    <property type="entry name" value="Pectin_lyase_fold/virulence"/>
</dbReference>
<dbReference type="Pfam" id="PF05860">
    <property type="entry name" value="TPS"/>
    <property type="match status" value="1"/>
</dbReference>
<feature type="signal peptide" evidence="2">
    <location>
        <begin position="1"/>
        <end position="20"/>
    </location>
</feature>
<gene>
    <name evidence="4" type="ORF">G7B40_021140</name>
</gene>
<dbReference type="AlphaFoldDB" id="A0AAP5IB62"/>
<dbReference type="InterPro" id="IPR008638">
    <property type="entry name" value="FhaB/CdiA-like_TPS"/>
</dbReference>
<dbReference type="InterPro" id="IPR012334">
    <property type="entry name" value="Pectin_lyas_fold"/>
</dbReference>
<dbReference type="Gene3D" id="2.160.20.10">
    <property type="entry name" value="Single-stranded right-handed beta-helix, Pectin lyase-like"/>
    <property type="match status" value="2"/>
</dbReference>
<dbReference type="SMART" id="SM00912">
    <property type="entry name" value="Haemagg_act"/>
    <property type="match status" value="1"/>
</dbReference>
<name>A0AAP5IB62_9CYAN</name>
<evidence type="ECO:0000313" key="4">
    <source>
        <dbReference type="EMBL" id="MDR9897054.1"/>
    </source>
</evidence>
<feature type="region of interest" description="Disordered" evidence="1">
    <location>
        <begin position="806"/>
        <end position="826"/>
    </location>
</feature>
<keyword evidence="2" id="KW-0732">Signal</keyword>
<dbReference type="EMBL" id="JAALHA020000010">
    <property type="protein sequence ID" value="MDR9897054.1"/>
    <property type="molecule type" value="Genomic_DNA"/>
</dbReference>
<evidence type="ECO:0000256" key="2">
    <source>
        <dbReference type="SAM" id="SignalP"/>
    </source>
</evidence>
<proteinExistence type="predicted"/>
<organism evidence="4 5">
    <name type="scientific">Aetokthonos hydrillicola Thurmond2011</name>
    <dbReference type="NCBI Taxonomy" id="2712845"/>
    <lineage>
        <taxon>Bacteria</taxon>
        <taxon>Bacillati</taxon>
        <taxon>Cyanobacteriota</taxon>
        <taxon>Cyanophyceae</taxon>
        <taxon>Nostocales</taxon>
        <taxon>Hapalosiphonaceae</taxon>
        <taxon>Aetokthonos</taxon>
    </lineage>
</organism>
<accession>A0AAP5IB62</accession>
<evidence type="ECO:0000259" key="3">
    <source>
        <dbReference type="SMART" id="SM00912"/>
    </source>
</evidence>
<comment type="caution">
    <text evidence="4">The sequence shown here is derived from an EMBL/GenBank/DDBJ whole genome shotgun (WGS) entry which is preliminary data.</text>
</comment>
<evidence type="ECO:0000256" key="1">
    <source>
        <dbReference type="SAM" id="MobiDB-lite"/>
    </source>
</evidence>